<dbReference type="Proteomes" id="UP000009046">
    <property type="component" value="Unassembled WGS sequence"/>
</dbReference>
<dbReference type="EMBL" id="AAZO01005717">
    <property type="status" value="NOT_ANNOTATED_CDS"/>
    <property type="molecule type" value="Genomic_DNA"/>
</dbReference>
<dbReference type="Pfam" id="PF12444">
    <property type="entry name" value="Sox_N"/>
    <property type="match status" value="1"/>
</dbReference>
<gene>
    <name evidence="3" type="primary">8238911</name>
    <name evidence="2" type="ORF">Phum_PHUM470910</name>
</gene>
<dbReference type="EnsemblMetazoa" id="PHUM470910-RA">
    <property type="protein sequence ID" value="PHUM470910-PA"/>
    <property type="gene ID" value="PHUM470910"/>
</dbReference>
<organism>
    <name type="scientific">Pediculus humanus subsp. corporis</name>
    <name type="common">Body louse</name>
    <dbReference type="NCBI Taxonomy" id="121224"/>
    <lineage>
        <taxon>Eukaryota</taxon>
        <taxon>Metazoa</taxon>
        <taxon>Ecdysozoa</taxon>
        <taxon>Arthropoda</taxon>
        <taxon>Hexapoda</taxon>
        <taxon>Insecta</taxon>
        <taxon>Pterygota</taxon>
        <taxon>Neoptera</taxon>
        <taxon>Paraneoptera</taxon>
        <taxon>Psocodea</taxon>
        <taxon>Troctomorpha</taxon>
        <taxon>Phthiraptera</taxon>
        <taxon>Anoplura</taxon>
        <taxon>Pediculidae</taxon>
        <taxon>Pediculus</taxon>
    </lineage>
</organism>
<evidence type="ECO:0000313" key="3">
    <source>
        <dbReference type="EnsemblMetazoa" id="PHUM470910-PA"/>
    </source>
</evidence>
<dbReference type="InParanoid" id="E0VVY0"/>
<sequence>MAGDEEGSPKVVVTTTDLPVVKITAANIIGNGNACKGSGEIKGSILEKAEINEAVSKVLQGYNWSLVPSPTK</sequence>
<dbReference type="RefSeq" id="XP_002430274.1">
    <property type="nucleotide sequence ID" value="XM_002430229.1"/>
</dbReference>
<dbReference type="GeneID" id="8238911"/>
<name>E0VVY0_PEDHC</name>
<keyword evidence="4" id="KW-1185">Reference proteome</keyword>
<reference evidence="2" key="1">
    <citation type="submission" date="2007-04" db="EMBL/GenBank/DDBJ databases">
        <title>Annotation of Pediculus humanus corporis strain USDA.</title>
        <authorList>
            <person name="Kirkness E."/>
            <person name="Hannick L."/>
            <person name="Hass B."/>
            <person name="Bruggner R."/>
            <person name="Lawson D."/>
            <person name="Bidwell S."/>
            <person name="Joardar V."/>
            <person name="Caler E."/>
            <person name="Walenz B."/>
            <person name="Inman J."/>
            <person name="Schobel S."/>
            <person name="Galinsky K."/>
            <person name="Amedeo P."/>
            <person name="Strausberg R."/>
        </authorList>
    </citation>
    <scope>NUCLEOTIDE SEQUENCE</scope>
    <source>
        <strain evidence="2">USDA</strain>
    </source>
</reference>
<feature type="domain" description="Sox developmental protein N-terminal" evidence="1">
    <location>
        <begin position="50"/>
        <end position="71"/>
    </location>
</feature>
<evidence type="ECO:0000313" key="2">
    <source>
        <dbReference type="EMBL" id="EEB17536.1"/>
    </source>
</evidence>
<dbReference type="CTD" id="8238911"/>
<protein>
    <recommendedName>
        <fullName evidence="1">Sox developmental protein N-terminal domain-containing protein</fullName>
    </recommendedName>
</protein>
<reference evidence="2" key="2">
    <citation type="submission" date="2007-04" db="EMBL/GenBank/DDBJ databases">
        <title>The genome of the human body louse.</title>
        <authorList>
            <consortium name="The Human Body Louse Genome Consortium"/>
            <person name="Kirkness E."/>
            <person name="Walenz B."/>
            <person name="Hass B."/>
            <person name="Bruggner R."/>
            <person name="Strausberg R."/>
        </authorList>
    </citation>
    <scope>NUCLEOTIDE SEQUENCE</scope>
    <source>
        <strain evidence="2">USDA</strain>
    </source>
</reference>
<dbReference type="InterPro" id="IPR022151">
    <property type="entry name" value="Sox_N"/>
</dbReference>
<dbReference type="KEGG" id="phu:Phum_PHUM470910"/>
<dbReference type="VEuPathDB" id="VectorBase:PHUM470910"/>
<dbReference type="OrthoDB" id="8195434at2759"/>
<dbReference type="HOGENOM" id="CLU_2725241_0_0_1"/>
<reference evidence="3" key="3">
    <citation type="submission" date="2021-02" db="UniProtKB">
        <authorList>
            <consortium name="EnsemblMetazoa"/>
        </authorList>
    </citation>
    <scope>IDENTIFICATION</scope>
    <source>
        <strain evidence="3">USDA</strain>
    </source>
</reference>
<accession>E0VVY0</accession>
<evidence type="ECO:0000313" key="4">
    <source>
        <dbReference type="Proteomes" id="UP000009046"/>
    </source>
</evidence>
<proteinExistence type="predicted"/>
<evidence type="ECO:0000259" key="1">
    <source>
        <dbReference type="Pfam" id="PF12444"/>
    </source>
</evidence>
<dbReference type="AlphaFoldDB" id="E0VVY0"/>
<dbReference type="EMBL" id="DS235815">
    <property type="protein sequence ID" value="EEB17536.1"/>
    <property type="molecule type" value="Genomic_DNA"/>
</dbReference>